<dbReference type="InterPro" id="IPR003961">
    <property type="entry name" value="FN3_dom"/>
</dbReference>
<dbReference type="CDD" id="cd00063">
    <property type="entry name" value="FN3"/>
    <property type="match status" value="1"/>
</dbReference>
<reference evidence="5" key="1">
    <citation type="submission" date="2016-11" db="UniProtKB">
        <authorList>
            <consortium name="WormBaseParasite"/>
        </authorList>
    </citation>
    <scope>IDENTIFICATION</scope>
</reference>
<dbReference type="Pfam" id="PF25523">
    <property type="entry name" value="Ig_RIMBP2"/>
    <property type="match status" value="1"/>
</dbReference>
<dbReference type="InterPro" id="IPR013783">
    <property type="entry name" value="Ig-like_fold"/>
</dbReference>
<dbReference type="Gene3D" id="2.60.40.10">
    <property type="entry name" value="Immunoglobulins"/>
    <property type="match status" value="2"/>
</dbReference>
<dbReference type="InterPro" id="IPR040325">
    <property type="entry name" value="RIMBP1/2/3"/>
</dbReference>
<evidence type="ECO:0000256" key="1">
    <source>
        <dbReference type="ARBA" id="ARBA00022737"/>
    </source>
</evidence>
<protein>
    <submittedName>
        <fullName evidence="5">Fibronectin type-III domain-containing protein</fullName>
    </submittedName>
</protein>
<dbReference type="InterPro" id="IPR036116">
    <property type="entry name" value="FN3_sf"/>
</dbReference>
<dbReference type="Proteomes" id="UP000095280">
    <property type="component" value="Unplaced"/>
</dbReference>
<dbReference type="GO" id="GO:0045202">
    <property type="term" value="C:synapse"/>
    <property type="evidence" value="ECO:0007669"/>
    <property type="project" value="GOC"/>
</dbReference>
<dbReference type="PANTHER" id="PTHR14234:SF19">
    <property type="entry name" value="RIM-BINDING PROTEIN, ISOFORM F"/>
    <property type="match status" value="1"/>
</dbReference>
<dbReference type="PANTHER" id="PTHR14234">
    <property type="entry name" value="RIM BINDING PROTEIN-RELATED"/>
    <property type="match status" value="1"/>
</dbReference>
<dbReference type="PROSITE" id="PS50853">
    <property type="entry name" value="FN3"/>
    <property type="match status" value="1"/>
</dbReference>
<evidence type="ECO:0000313" key="5">
    <source>
        <dbReference type="WBParaSite" id="maker-uti_cns_0013213-snap-gene-0.3-mRNA-1"/>
    </source>
</evidence>
<dbReference type="SUPFAM" id="SSF49265">
    <property type="entry name" value="Fibronectin type III"/>
    <property type="match status" value="2"/>
</dbReference>
<dbReference type="WBParaSite" id="maker-uti_cns_0013213-snap-gene-0.3-mRNA-1">
    <property type="protein sequence ID" value="maker-uti_cns_0013213-snap-gene-0.3-mRNA-1"/>
    <property type="gene ID" value="maker-uti_cns_0013213-snap-gene-0.3"/>
</dbReference>
<evidence type="ECO:0000256" key="2">
    <source>
        <dbReference type="SAM" id="MobiDB-lite"/>
    </source>
</evidence>
<accession>A0A1I8IKC5</accession>
<feature type="domain" description="Fibronectin type-III" evidence="3">
    <location>
        <begin position="70"/>
        <end position="157"/>
    </location>
</feature>
<dbReference type="SMART" id="SM00060">
    <property type="entry name" value="FN3"/>
    <property type="match status" value="3"/>
</dbReference>
<proteinExistence type="predicted"/>
<dbReference type="AlphaFoldDB" id="A0A1I8IKC5"/>
<evidence type="ECO:0000313" key="4">
    <source>
        <dbReference type="Proteomes" id="UP000095280"/>
    </source>
</evidence>
<sequence>AKSGFAYTELSDGHHGYIPSNYSEPSGKPTLNQASAVASQARRPPLVLDEELARADATADATETGVPLAPPRQLTVERQLANSVLIGWLPPVGTQPAAYRVYVDGQFFFSVRAVDKTKALIEGADSRQRHRICVRAVASDGAASSRDLACTLVTGASSETSLAPTYLQVSHVTHASAKLLFVPASSSLGHVVLLNNREHSQCPPGVYKLQLAGLAADAPYRVCVRARAAVASSTAAASALLSASLDFRTGSRGRPDPPMDVTAEPGPQDGSLLLTWLPVGRRRVDTASGFPESNGCRVTGYAVYADCRHRVTECLDANSDHCLLASSSLPPGCTKLTVRTVGQAADGSGRTVESADSEPHCELKSFSTRDRYYSDSESEYDDEYLSGQSGVFLSGAPTIIGSRESTSATTRANSATASSRTPSDLAATTTTTAMTTVRASTGSGEVRDLCGAVRLRSGRYEPESYAAAVELAFKEGQLIKRGAHGAASGRLGSVAAPNRLTVEPAWWPCTIRPKTLSPNAEYVGVIQRWDVVLPWAHRRDGFLLGSGARRLAGPGAQQLPPADV</sequence>
<keyword evidence="1" id="KW-0677">Repeat</keyword>
<name>A0A1I8IKC5_9PLAT</name>
<organism evidence="4 5">
    <name type="scientific">Macrostomum lignano</name>
    <dbReference type="NCBI Taxonomy" id="282301"/>
    <lineage>
        <taxon>Eukaryota</taxon>
        <taxon>Metazoa</taxon>
        <taxon>Spiralia</taxon>
        <taxon>Lophotrochozoa</taxon>
        <taxon>Platyhelminthes</taxon>
        <taxon>Rhabditophora</taxon>
        <taxon>Macrostomorpha</taxon>
        <taxon>Macrostomida</taxon>
        <taxon>Macrostomidae</taxon>
        <taxon>Macrostomum</taxon>
    </lineage>
</organism>
<feature type="region of interest" description="Disordered" evidence="2">
    <location>
        <begin position="402"/>
        <end position="426"/>
    </location>
</feature>
<dbReference type="GO" id="GO:0007274">
    <property type="term" value="P:neuromuscular synaptic transmission"/>
    <property type="evidence" value="ECO:0007669"/>
    <property type="project" value="TreeGrafter"/>
</dbReference>
<keyword evidence="4" id="KW-1185">Reference proteome</keyword>
<dbReference type="InterPro" id="IPR057884">
    <property type="entry name" value="FN3_RIM-BP1/2/3"/>
</dbReference>
<evidence type="ECO:0000259" key="3">
    <source>
        <dbReference type="PROSITE" id="PS50853"/>
    </source>
</evidence>